<dbReference type="Gene3D" id="2.170.130.10">
    <property type="entry name" value="TonB-dependent receptor, plug domain"/>
    <property type="match status" value="1"/>
</dbReference>
<comment type="subcellular location">
    <subcellularLocation>
        <location evidence="1 4">Cell outer membrane</location>
    </subcellularLocation>
</comment>
<evidence type="ECO:0000259" key="5">
    <source>
        <dbReference type="Pfam" id="PF00593"/>
    </source>
</evidence>
<evidence type="ECO:0000256" key="1">
    <source>
        <dbReference type="ARBA" id="ARBA00004442"/>
    </source>
</evidence>
<keyword evidence="7" id="KW-0675">Receptor</keyword>
<protein>
    <submittedName>
        <fullName evidence="7">TonB-dependent receptor protein</fullName>
    </submittedName>
</protein>
<proteinExistence type="inferred from homology"/>
<dbReference type="InterPro" id="IPR037066">
    <property type="entry name" value="Plug_dom_sf"/>
</dbReference>
<evidence type="ECO:0000313" key="8">
    <source>
        <dbReference type="Proteomes" id="UP000032679"/>
    </source>
</evidence>
<dbReference type="SUPFAM" id="SSF56935">
    <property type="entry name" value="Porins"/>
    <property type="match status" value="1"/>
</dbReference>
<reference evidence="7 8" key="1">
    <citation type="submission" date="2012-10" db="EMBL/GenBank/DDBJ databases">
        <title>Genome sequencing of Tanticharoenia sakaeratensis NBRC 103193.</title>
        <authorList>
            <person name="Azuma Y."/>
            <person name="Hadano H."/>
            <person name="Hirakawa H."/>
            <person name="Matsushita K."/>
        </authorList>
    </citation>
    <scope>NUCLEOTIDE SEQUENCE [LARGE SCALE GENOMIC DNA]</scope>
    <source>
        <strain evidence="7 8">NBRC 103193</strain>
    </source>
</reference>
<evidence type="ECO:0000259" key="6">
    <source>
        <dbReference type="Pfam" id="PF07715"/>
    </source>
</evidence>
<feature type="domain" description="TonB-dependent receptor-like beta-barrel" evidence="5">
    <location>
        <begin position="413"/>
        <end position="913"/>
    </location>
</feature>
<evidence type="ECO:0000313" key="7">
    <source>
        <dbReference type="EMBL" id="GAN55201.1"/>
    </source>
</evidence>
<dbReference type="Proteomes" id="UP000032679">
    <property type="component" value="Unassembled WGS sequence"/>
</dbReference>
<dbReference type="Pfam" id="PF07715">
    <property type="entry name" value="Plug"/>
    <property type="match status" value="1"/>
</dbReference>
<dbReference type="Gene3D" id="2.40.170.20">
    <property type="entry name" value="TonB-dependent receptor, beta-barrel domain"/>
    <property type="match status" value="1"/>
</dbReference>
<evidence type="ECO:0000256" key="3">
    <source>
        <dbReference type="ARBA" id="ARBA00023237"/>
    </source>
</evidence>
<comment type="similarity">
    <text evidence="4">Belongs to the TonB-dependent receptor family.</text>
</comment>
<dbReference type="Pfam" id="PF00593">
    <property type="entry name" value="TonB_dep_Rec_b-barrel"/>
    <property type="match status" value="1"/>
</dbReference>
<keyword evidence="4" id="KW-0798">TonB box</keyword>
<evidence type="ECO:0000256" key="2">
    <source>
        <dbReference type="ARBA" id="ARBA00023136"/>
    </source>
</evidence>
<name>A0A0D6MP32_9PROT</name>
<evidence type="ECO:0000256" key="4">
    <source>
        <dbReference type="RuleBase" id="RU003357"/>
    </source>
</evidence>
<accession>A0A0D6MP32</accession>
<feature type="domain" description="TonB-dependent receptor plug" evidence="6">
    <location>
        <begin position="33"/>
        <end position="149"/>
    </location>
</feature>
<dbReference type="PANTHER" id="PTHR47234:SF2">
    <property type="entry name" value="TONB-DEPENDENT RECEPTOR"/>
    <property type="match status" value="1"/>
</dbReference>
<dbReference type="GO" id="GO:0009279">
    <property type="term" value="C:cell outer membrane"/>
    <property type="evidence" value="ECO:0007669"/>
    <property type="project" value="UniProtKB-SubCell"/>
</dbReference>
<keyword evidence="3" id="KW-0998">Cell outer membrane</keyword>
<sequence>MSQGAGNASMPAPKAESVVVTGTLFRDPNLVSASPITRLTSTQLQQRGIKTVTDALQLLSSNGAGNLTNAFSANGAFAAGASAPSLRGLGTSSTLVMMDGMRLSYYPLADDGTRDFVDTNWMPASIMDRIDVQEDGGSAIYGADAVAGVVNMITRQQIKGFEGNAEGGLAQGGYGGHTRLYGTYGIGDLDHDGYNFYVNSEYQEDDAITNDQVGYPYNTSNLTGIGGGNAESNIYSNGTISNFAQTPQTVAQAFDSSGNAVSGYNLANPSAGCGSTGTVHTGTVSGTPSGTTSTLCQYNSVKNGTNTYQVVQPYDRRVEATAHLTVNVGSRAQLTSMFTYSQNLSFFTGSPSSFYANTQSELGTSEGVLAPARLANGSLNPNDPYAASGQSAQLYGLMDEPTTTTEFSQNYRGSLHLTGWEPSKWGGDWNYDSSFVGMNTDLAQTYTGYINVADLDSAIQNGTYNFINQSANSQAARNAIAPSDEVHDKTQEYSWQATLSKGLVRLPGGMLNLAIGTNVRYESLLAVDANPVNAADPNDQYETINPVSAQGHRWVESGYFELNAPIVKMLNADFQGRYDAYSTGFSHFSPKIGVEFKPFKEFQLRGTWSEGFQVPSFSQTSGSTIGYVGASAPTNEAWLAQHSTNGVPNTYAQAYSLGLETVGNPNLKPETNNTFTGGPIFHPLPWITLGATYYYINEHNVIVANPTPYSTVAAAYAAANTTKTMTIDGDTVIPDVADPQNPTGARRAGIIESSYINANSLVTDGVDLSLSFNHRLPGVLHDINWFSSGRATWVHRYNESVPGVGVERFAGSEGPWQQVSASGTPRWRANWQNTFTWKKLSSTLTVYYTGGYHAQADDATGTGSVGNCALSLYSSVSSFYPSQCNVRHFWDIDLTENYQFTKRIGVYVNIYNLAGFKSPYDYGTYGSYLYNSSWAQNGVIGRAFRFGVNMKL</sequence>
<dbReference type="InterPro" id="IPR012910">
    <property type="entry name" value="Plug_dom"/>
</dbReference>
<dbReference type="InterPro" id="IPR000531">
    <property type="entry name" value="Beta-barrel_TonB"/>
</dbReference>
<organism evidence="7 8">
    <name type="scientific">Tanticharoenia sakaeratensis NBRC 103193</name>
    <dbReference type="NCBI Taxonomy" id="1231623"/>
    <lineage>
        <taxon>Bacteria</taxon>
        <taxon>Pseudomonadati</taxon>
        <taxon>Pseudomonadota</taxon>
        <taxon>Alphaproteobacteria</taxon>
        <taxon>Acetobacterales</taxon>
        <taxon>Acetobacteraceae</taxon>
        <taxon>Tanticharoenia</taxon>
    </lineage>
</organism>
<gene>
    <name evidence="7" type="ORF">Tasa_040_023</name>
</gene>
<keyword evidence="8" id="KW-1185">Reference proteome</keyword>
<keyword evidence="2 4" id="KW-0472">Membrane</keyword>
<comment type="caution">
    <text evidence="7">The sequence shown here is derived from an EMBL/GenBank/DDBJ whole genome shotgun (WGS) entry which is preliminary data.</text>
</comment>
<dbReference type="PANTHER" id="PTHR47234">
    <property type="match status" value="1"/>
</dbReference>
<dbReference type="EMBL" id="BALE01000040">
    <property type="protein sequence ID" value="GAN55201.1"/>
    <property type="molecule type" value="Genomic_DNA"/>
</dbReference>
<dbReference type="InterPro" id="IPR036942">
    <property type="entry name" value="Beta-barrel_TonB_sf"/>
</dbReference>
<dbReference type="STRING" id="1231623.Tasa_040_023"/>
<dbReference type="AlphaFoldDB" id="A0A0D6MP32"/>